<keyword evidence="1" id="KW-0812">Transmembrane</keyword>
<name>A0A382N156_9ZZZZ</name>
<keyword evidence="1" id="KW-0472">Membrane</keyword>
<gene>
    <name evidence="2" type="ORF">METZ01_LOCUS306949</name>
</gene>
<reference evidence="2" key="1">
    <citation type="submission" date="2018-05" db="EMBL/GenBank/DDBJ databases">
        <authorList>
            <person name="Lanie J.A."/>
            <person name="Ng W.-L."/>
            <person name="Kazmierczak K.M."/>
            <person name="Andrzejewski T.M."/>
            <person name="Davidsen T.M."/>
            <person name="Wayne K.J."/>
            <person name="Tettelin H."/>
            <person name="Glass J.I."/>
            <person name="Rusch D."/>
            <person name="Podicherti R."/>
            <person name="Tsui H.-C.T."/>
            <person name="Winkler M.E."/>
        </authorList>
    </citation>
    <scope>NUCLEOTIDE SEQUENCE</scope>
</reference>
<accession>A0A382N156</accession>
<evidence type="ECO:0000256" key="1">
    <source>
        <dbReference type="SAM" id="Phobius"/>
    </source>
</evidence>
<sequence>MASPHPTGQTFLYWLAIAGLLALGGGLFVHLGLLALFLEQDAS</sequence>
<protein>
    <submittedName>
        <fullName evidence="2">Uncharacterized protein</fullName>
    </submittedName>
</protein>
<evidence type="ECO:0000313" key="2">
    <source>
        <dbReference type="EMBL" id="SVC54095.1"/>
    </source>
</evidence>
<proteinExistence type="predicted"/>
<feature type="transmembrane region" description="Helical" evidence="1">
    <location>
        <begin position="12"/>
        <end position="38"/>
    </location>
</feature>
<feature type="non-terminal residue" evidence="2">
    <location>
        <position position="43"/>
    </location>
</feature>
<dbReference type="EMBL" id="UINC01096860">
    <property type="protein sequence ID" value="SVC54095.1"/>
    <property type="molecule type" value="Genomic_DNA"/>
</dbReference>
<keyword evidence="1" id="KW-1133">Transmembrane helix</keyword>
<dbReference type="AlphaFoldDB" id="A0A382N156"/>
<organism evidence="2">
    <name type="scientific">marine metagenome</name>
    <dbReference type="NCBI Taxonomy" id="408172"/>
    <lineage>
        <taxon>unclassified sequences</taxon>
        <taxon>metagenomes</taxon>
        <taxon>ecological metagenomes</taxon>
    </lineage>
</organism>